<protein>
    <submittedName>
        <fullName evidence="4">ATP-binding cassette domain-containing protein</fullName>
    </submittedName>
</protein>
<dbReference type="Gene3D" id="3.40.50.300">
    <property type="entry name" value="P-loop containing nucleotide triphosphate hydrolases"/>
    <property type="match status" value="1"/>
</dbReference>
<dbReference type="Pfam" id="PF00005">
    <property type="entry name" value="ABC_tran"/>
    <property type="match status" value="1"/>
</dbReference>
<dbReference type="PANTHER" id="PTHR43038:SF3">
    <property type="entry name" value="ABC TRANSPORTER G FAMILY MEMBER 20 ISOFORM X1"/>
    <property type="match status" value="1"/>
</dbReference>
<gene>
    <name evidence="4" type="ORF">HRJ53_11665</name>
</gene>
<dbReference type="GO" id="GO:0005524">
    <property type="term" value="F:ATP binding"/>
    <property type="evidence" value="ECO:0007669"/>
    <property type="project" value="UniProtKB-KW"/>
</dbReference>
<feature type="domain" description="ABC transporter" evidence="3">
    <location>
        <begin position="1"/>
        <end position="170"/>
    </location>
</feature>
<evidence type="ECO:0000313" key="4">
    <source>
        <dbReference type="EMBL" id="MBA0085644.1"/>
    </source>
</evidence>
<dbReference type="PANTHER" id="PTHR43038">
    <property type="entry name" value="ATP-BINDING CASSETTE, SUB-FAMILY H, MEMBER 1"/>
    <property type="match status" value="1"/>
</dbReference>
<organism evidence="4 5">
    <name type="scientific">Candidatus Acidiferrum panamense</name>
    <dbReference type="NCBI Taxonomy" id="2741543"/>
    <lineage>
        <taxon>Bacteria</taxon>
        <taxon>Pseudomonadati</taxon>
        <taxon>Acidobacteriota</taxon>
        <taxon>Terriglobia</taxon>
        <taxon>Candidatus Acidiferrales</taxon>
        <taxon>Candidatus Acidiferrum</taxon>
    </lineage>
</organism>
<proteinExistence type="predicted"/>
<dbReference type="GO" id="GO:0016887">
    <property type="term" value="F:ATP hydrolysis activity"/>
    <property type="evidence" value="ECO:0007669"/>
    <property type="project" value="InterPro"/>
</dbReference>
<evidence type="ECO:0000256" key="2">
    <source>
        <dbReference type="ARBA" id="ARBA00022840"/>
    </source>
</evidence>
<dbReference type="Proteomes" id="UP000567293">
    <property type="component" value="Unassembled WGS sequence"/>
</dbReference>
<dbReference type="InterPro" id="IPR027417">
    <property type="entry name" value="P-loop_NTPase"/>
</dbReference>
<keyword evidence="1" id="KW-0547">Nucleotide-binding</keyword>
<dbReference type="InterPro" id="IPR017871">
    <property type="entry name" value="ABC_transporter-like_CS"/>
</dbReference>
<evidence type="ECO:0000259" key="3">
    <source>
        <dbReference type="PROSITE" id="PS50893"/>
    </source>
</evidence>
<feature type="non-terminal residue" evidence="4">
    <location>
        <position position="1"/>
    </location>
</feature>
<keyword evidence="5" id="KW-1185">Reference proteome</keyword>
<evidence type="ECO:0000256" key="1">
    <source>
        <dbReference type="ARBA" id="ARBA00022741"/>
    </source>
</evidence>
<dbReference type="PROSITE" id="PS00211">
    <property type="entry name" value="ABC_TRANSPORTER_1"/>
    <property type="match status" value="1"/>
</dbReference>
<accession>A0A7V8NQF5</accession>
<dbReference type="EMBL" id="JACDQQ010001134">
    <property type="protein sequence ID" value="MBA0085644.1"/>
    <property type="molecule type" value="Genomic_DNA"/>
</dbReference>
<dbReference type="AlphaFoldDB" id="A0A7V8NQF5"/>
<dbReference type="InterPro" id="IPR003439">
    <property type="entry name" value="ABC_transporter-like_ATP-bd"/>
</dbReference>
<sequence length="184" mass="20073">RDVGQASSEALRMVGVVFQQRTLDLDLSVIQNLTYHAALHGIGRHDGRARADEVLARVALSDRANDKVRNLSGGQMRRVEIARALLHRPRLLVLDEPTVGLDIKSRADILGYVRRLVREDGASVLWATHLIDEIADDDDVIVLHQGRVLAHGSVPRVLDAAGAKDIRAAFTRLTQGADAAIEAS</sequence>
<reference evidence="4" key="1">
    <citation type="submission" date="2020-06" db="EMBL/GenBank/DDBJ databases">
        <title>Legume-microbial interactions unlock mineral nutrients during tropical forest succession.</title>
        <authorList>
            <person name="Epihov D.Z."/>
        </authorList>
    </citation>
    <scope>NUCLEOTIDE SEQUENCE [LARGE SCALE GENOMIC DNA]</scope>
    <source>
        <strain evidence="4">Pan2503</strain>
    </source>
</reference>
<dbReference type="SUPFAM" id="SSF52540">
    <property type="entry name" value="P-loop containing nucleoside triphosphate hydrolases"/>
    <property type="match status" value="1"/>
</dbReference>
<name>A0A7V8NQF5_9BACT</name>
<dbReference type="PROSITE" id="PS50893">
    <property type="entry name" value="ABC_TRANSPORTER_2"/>
    <property type="match status" value="1"/>
</dbReference>
<evidence type="ECO:0000313" key="5">
    <source>
        <dbReference type="Proteomes" id="UP000567293"/>
    </source>
</evidence>
<keyword evidence="2 4" id="KW-0067">ATP-binding</keyword>
<comment type="caution">
    <text evidence="4">The sequence shown here is derived from an EMBL/GenBank/DDBJ whole genome shotgun (WGS) entry which is preliminary data.</text>
</comment>